<organism evidence="2 3">
    <name type="scientific">Friedmanniella luteola</name>
    <dbReference type="NCBI Taxonomy" id="546871"/>
    <lineage>
        <taxon>Bacteria</taxon>
        <taxon>Bacillati</taxon>
        <taxon>Actinomycetota</taxon>
        <taxon>Actinomycetes</taxon>
        <taxon>Propionibacteriales</taxon>
        <taxon>Nocardioidaceae</taxon>
        <taxon>Friedmanniella</taxon>
    </lineage>
</organism>
<evidence type="ECO:0000256" key="1">
    <source>
        <dbReference type="SAM" id="MobiDB-lite"/>
    </source>
</evidence>
<dbReference type="Proteomes" id="UP000199092">
    <property type="component" value="Chromosome I"/>
</dbReference>
<evidence type="ECO:0000313" key="3">
    <source>
        <dbReference type="Proteomes" id="UP000199092"/>
    </source>
</evidence>
<dbReference type="STRING" id="546871.SAMN04488543_2038"/>
<protein>
    <recommendedName>
        <fullName evidence="4">AAA domain-containing protein</fullName>
    </recommendedName>
</protein>
<feature type="compositionally biased region" description="Basic residues" evidence="1">
    <location>
        <begin position="27"/>
        <end position="39"/>
    </location>
</feature>
<evidence type="ECO:0000313" key="2">
    <source>
        <dbReference type="EMBL" id="SDS60381.1"/>
    </source>
</evidence>
<dbReference type="EMBL" id="LT629749">
    <property type="protein sequence ID" value="SDS60381.1"/>
    <property type="molecule type" value="Genomic_DNA"/>
</dbReference>
<accession>A0A1H1TJY4</accession>
<feature type="compositionally biased region" description="Basic and acidic residues" evidence="1">
    <location>
        <begin position="235"/>
        <end position="250"/>
    </location>
</feature>
<dbReference type="SUPFAM" id="SSF52540">
    <property type="entry name" value="P-loop containing nucleoside triphosphate hydrolases"/>
    <property type="match status" value="1"/>
</dbReference>
<feature type="compositionally biased region" description="Basic and acidic residues" evidence="1">
    <location>
        <begin position="15"/>
        <end position="26"/>
    </location>
</feature>
<dbReference type="Gene3D" id="3.40.50.300">
    <property type="entry name" value="P-loop containing nucleotide triphosphate hydrolases"/>
    <property type="match status" value="1"/>
</dbReference>
<keyword evidence="3" id="KW-1185">Reference proteome</keyword>
<proteinExistence type="predicted"/>
<evidence type="ECO:0008006" key="4">
    <source>
        <dbReference type="Google" id="ProtNLM"/>
    </source>
</evidence>
<dbReference type="AlphaFoldDB" id="A0A1H1TJY4"/>
<feature type="region of interest" description="Disordered" evidence="1">
    <location>
        <begin position="1"/>
        <end position="59"/>
    </location>
</feature>
<gene>
    <name evidence="2" type="ORF">SAMN04488543_2038</name>
</gene>
<feature type="region of interest" description="Disordered" evidence="1">
    <location>
        <begin position="224"/>
        <end position="258"/>
    </location>
</feature>
<reference evidence="2 3" key="1">
    <citation type="submission" date="2016-10" db="EMBL/GenBank/DDBJ databases">
        <authorList>
            <person name="de Groot N.N."/>
        </authorList>
    </citation>
    <scope>NUCLEOTIDE SEQUENCE [LARGE SCALE GENOMIC DNA]</scope>
    <source>
        <strain evidence="2 3">DSM 21741</strain>
    </source>
</reference>
<sequence length="258" mass="28245">MAAVCCAGPVPGERVTPEGRSSDARRRTVRQRFPRRRRTVQTVDPSEEQAAGPGPGQPPVLFLNGSYGVGKSATLEHLGDLLAERGLAFSLMDVDWFHRSWPPAEDDPENVRTEAANLAAVWRNYRRTGPRQLVVAGVIADERDRQRYAAAFALPLRSVRLVTEPAVAEVRLRGRYRAQQDRALAWHLARHVQLARRLAENALDEHVVDTGGRGPRDVAEAVLAQVGLPGPVPSARRDDPGRSSARDVENGRTAPSPG</sequence>
<dbReference type="InterPro" id="IPR027417">
    <property type="entry name" value="P-loop_NTPase"/>
</dbReference>
<name>A0A1H1TJY4_9ACTN</name>